<feature type="transmembrane region" description="Helical" evidence="5">
    <location>
        <begin position="12"/>
        <end position="34"/>
    </location>
</feature>
<evidence type="ECO:0000256" key="1">
    <source>
        <dbReference type="ARBA" id="ARBA00004127"/>
    </source>
</evidence>
<evidence type="ECO:0000256" key="4">
    <source>
        <dbReference type="ARBA" id="ARBA00023136"/>
    </source>
</evidence>
<reference evidence="6 7" key="1">
    <citation type="submission" date="2017-03" db="EMBL/GenBank/DDBJ databases">
        <authorList>
            <person name="Afonso C.L."/>
            <person name="Miller P.J."/>
            <person name="Scott M.A."/>
            <person name="Spackman E."/>
            <person name="Goraichik I."/>
            <person name="Dimitrov K.M."/>
            <person name="Suarez D.L."/>
            <person name="Swayne D.E."/>
        </authorList>
    </citation>
    <scope>NUCLEOTIDE SEQUENCE [LARGE SCALE GENOMIC DNA]</scope>
    <source>
        <strain evidence="6 7">CECT 7680</strain>
    </source>
</reference>
<keyword evidence="2 5" id="KW-0812">Transmembrane</keyword>
<comment type="subcellular location">
    <subcellularLocation>
        <location evidence="1">Endomembrane system</location>
        <topology evidence="1">Multi-pass membrane protein</topology>
    </subcellularLocation>
</comment>
<dbReference type="PANTHER" id="PTHR12714">
    <property type="entry name" value="PROTEIN-S ISOPRENYLCYSTEINE O-METHYLTRANSFERASE"/>
    <property type="match status" value="1"/>
</dbReference>
<dbReference type="EMBL" id="FWFQ01000006">
    <property type="protein sequence ID" value="SLN27528.1"/>
    <property type="molecule type" value="Genomic_DNA"/>
</dbReference>
<organism evidence="6 7">
    <name type="scientific">Pseudoruegeria aquimaris</name>
    <dbReference type="NCBI Taxonomy" id="393663"/>
    <lineage>
        <taxon>Bacteria</taxon>
        <taxon>Pseudomonadati</taxon>
        <taxon>Pseudomonadota</taxon>
        <taxon>Alphaproteobacteria</taxon>
        <taxon>Rhodobacterales</taxon>
        <taxon>Roseobacteraceae</taxon>
        <taxon>Pseudoruegeria</taxon>
    </lineage>
</organism>
<dbReference type="GO" id="GO:0016740">
    <property type="term" value="F:transferase activity"/>
    <property type="evidence" value="ECO:0007669"/>
    <property type="project" value="UniProtKB-ARBA"/>
</dbReference>
<evidence type="ECO:0000256" key="3">
    <source>
        <dbReference type="ARBA" id="ARBA00022989"/>
    </source>
</evidence>
<evidence type="ECO:0000313" key="7">
    <source>
        <dbReference type="Proteomes" id="UP000193409"/>
    </source>
</evidence>
<name>A0A1Y5S1I2_9RHOB</name>
<dbReference type="Pfam" id="PF04191">
    <property type="entry name" value="PEMT"/>
    <property type="match status" value="1"/>
</dbReference>
<keyword evidence="3 5" id="KW-1133">Transmembrane helix</keyword>
<evidence type="ECO:0000256" key="2">
    <source>
        <dbReference type="ARBA" id="ARBA00022692"/>
    </source>
</evidence>
<keyword evidence="4 5" id="KW-0472">Membrane</keyword>
<dbReference type="InterPro" id="IPR007318">
    <property type="entry name" value="Phopholipid_MeTrfase"/>
</dbReference>
<evidence type="ECO:0000256" key="5">
    <source>
        <dbReference type="SAM" id="Phobius"/>
    </source>
</evidence>
<evidence type="ECO:0008006" key="8">
    <source>
        <dbReference type="Google" id="ProtNLM"/>
    </source>
</evidence>
<protein>
    <recommendedName>
        <fullName evidence="8">Isoprenylcysteine carboxyl methyltransferase (ICMT) family protein</fullName>
    </recommendedName>
</protein>
<evidence type="ECO:0000313" key="6">
    <source>
        <dbReference type="EMBL" id="SLN27528.1"/>
    </source>
</evidence>
<accession>A0A1Y5S1I2</accession>
<keyword evidence="7" id="KW-1185">Reference proteome</keyword>
<sequence length="151" mass="17301">MPLLKSLDVPPFWLAVFLFLAWRLSFLAPGLGFPGPIPDLLAGFLVGGGLLLMVLAVQQMRRHKTTVHPHGESAALVQSGVFKRSRNPIYLGDMLLLAGLILWWDAVLALPLVPLFLWVIERRFVLPEEDRLRRKFRKQYAAYCNKVRRWI</sequence>
<feature type="transmembrane region" description="Helical" evidence="5">
    <location>
        <begin position="94"/>
        <end position="120"/>
    </location>
</feature>
<proteinExistence type="predicted"/>
<dbReference type="GO" id="GO:0012505">
    <property type="term" value="C:endomembrane system"/>
    <property type="evidence" value="ECO:0007669"/>
    <property type="project" value="UniProtKB-SubCell"/>
</dbReference>
<dbReference type="Proteomes" id="UP000193409">
    <property type="component" value="Unassembled WGS sequence"/>
</dbReference>
<dbReference type="AlphaFoldDB" id="A0A1Y5S1I2"/>
<feature type="transmembrane region" description="Helical" evidence="5">
    <location>
        <begin position="40"/>
        <end position="57"/>
    </location>
</feature>
<dbReference type="PANTHER" id="PTHR12714:SF24">
    <property type="entry name" value="SLR1182 PROTEIN"/>
    <property type="match status" value="1"/>
</dbReference>
<gene>
    <name evidence="6" type="ORF">PSA7680_01237</name>
</gene>
<dbReference type="Gene3D" id="1.20.120.1630">
    <property type="match status" value="1"/>
</dbReference>